<feature type="binding site" evidence="14">
    <location>
        <begin position="145"/>
        <end position="149"/>
    </location>
    <ligand>
        <name>D-ribulose 5-phosphate</name>
        <dbReference type="ChEBI" id="CHEBI:58121"/>
    </ligand>
</feature>
<dbReference type="SUPFAM" id="SSF55821">
    <property type="entry name" value="YrdC/RibB"/>
    <property type="match status" value="1"/>
</dbReference>
<keyword evidence="13 14" id="KW-0456">Lyase</keyword>
<dbReference type="HAMAP" id="MF_00180">
    <property type="entry name" value="RibB"/>
    <property type="match status" value="1"/>
</dbReference>
<evidence type="ECO:0000256" key="9">
    <source>
        <dbReference type="ARBA" id="ARBA00022619"/>
    </source>
</evidence>
<evidence type="ECO:0000256" key="3">
    <source>
        <dbReference type="ARBA" id="ARBA00002284"/>
    </source>
</evidence>
<dbReference type="PIRSF" id="PIRSF001259">
    <property type="entry name" value="RibA"/>
    <property type="match status" value="1"/>
</dbReference>
<dbReference type="GO" id="GO:0030145">
    <property type="term" value="F:manganese ion binding"/>
    <property type="evidence" value="ECO:0007669"/>
    <property type="project" value="UniProtKB-UniRule"/>
</dbReference>
<dbReference type="Gene3D" id="3.90.870.10">
    <property type="entry name" value="DHBP synthase"/>
    <property type="match status" value="1"/>
</dbReference>
<evidence type="ECO:0000256" key="1">
    <source>
        <dbReference type="ARBA" id="ARBA00000141"/>
    </source>
</evidence>
<dbReference type="NCBIfam" id="TIGR00506">
    <property type="entry name" value="ribB"/>
    <property type="match status" value="1"/>
</dbReference>
<protein>
    <recommendedName>
        <fullName evidence="8 14">3,4-dihydroxy-2-butanone 4-phosphate synthase</fullName>
        <shortName evidence="14">DHBP synthase</shortName>
        <ecNumber evidence="7 14">4.1.99.12</ecNumber>
    </recommendedName>
</protein>
<dbReference type="InterPro" id="IPR032677">
    <property type="entry name" value="GTP_cyclohydro_II"/>
</dbReference>
<comment type="cofactor">
    <cofactor evidence="2">
        <name>Mn(2+)</name>
        <dbReference type="ChEBI" id="CHEBI:29035"/>
    </cofactor>
</comment>
<gene>
    <name evidence="14 16" type="primary">ribB</name>
    <name evidence="16" type="ORF">FNB15_16540</name>
</gene>
<name>A0A516H7Q2_9PROT</name>
<dbReference type="Pfam" id="PF00925">
    <property type="entry name" value="GTP_cyclohydro2"/>
    <property type="match status" value="1"/>
</dbReference>
<dbReference type="InterPro" id="IPR000422">
    <property type="entry name" value="DHBP_synthase_RibB"/>
</dbReference>
<dbReference type="UniPathway" id="UPA00275">
    <property type="reaction ID" value="UER00399"/>
</dbReference>
<dbReference type="SUPFAM" id="SSF142695">
    <property type="entry name" value="RibA-like"/>
    <property type="match status" value="1"/>
</dbReference>
<keyword evidence="11 14" id="KW-0460">Magnesium</keyword>
<dbReference type="Proteomes" id="UP000317496">
    <property type="component" value="Chromosome"/>
</dbReference>
<evidence type="ECO:0000256" key="2">
    <source>
        <dbReference type="ARBA" id="ARBA00001936"/>
    </source>
</evidence>
<evidence type="ECO:0000256" key="14">
    <source>
        <dbReference type="HAMAP-Rule" id="MF_00180"/>
    </source>
</evidence>
<evidence type="ECO:0000256" key="4">
    <source>
        <dbReference type="ARBA" id="ARBA00004904"/>
    </source>
</evidence>
<feature type="binding site" evidence="14">
    <location>
        <position position="148"/>
    </location>
    <ligand>
        <name>Mg(2+)</name>
        <dbReference type="ChEBI" id="CHEBI:18420"/>
        <label>2</label>
    </ligand>
</feature>
<dbReference type="GO" id="GO:0009231">
    <property type="term" value="P:riboflavin biosynthetic process"/>
    <property type="evidence" value="ECO:0007669"/>
    <property type="project" value="UniProtKB-UniRule"/>
</dbReference>
<dbReference type="InterPro" id="IPR036144">
    <property type="entry name" value="RibA-like_sf"/>
</dbReference>
<evidence type="ECO:0000256" key="11">
    <source>
        <dbReference type="ARBA" id="ARBA00022842"/>
    </source>
</evidence>
<comment type="function">
    <text evidence="3 14">Catalyzes the conversion of D-ribulose 5-phosphate to formate and 3,4-dihydroxy-2-butanone 4-phosphate.</text>
</comment>
<dbReference type="GO" id="GO:0005829">
    <property type="term" value="C:cytosol"/>
    <property type="evidence" value="ECO:0007669"/>
    <property type="project" value="TreeGrafter"/>
</dbReference>
<comment type="catalytic activity">
    <reaction evidence="1 14">
        <text>D-ribulose 5-phosphate = (2S)-2-hydroxy-3-oxobutyl phosphate + formate + H(+)</text>
        <dbReference type="Rhea" id="RHEA:18457"/>
        <dbReference type="ChEBI" id="CHEBI:15378"/>
        <dbReference type="ChEBI" id="CHEBI:15740"/>
        <dbReference type="ChEBI" id="CHEBI:58121"/>
        <dbReference type="ChEBI" id="CHEBI:58830"/>
        <dbReference type="EC" id="4.1.99.12"/>
    </reaction>
</comment>
<dbReference type="GO" id="GO:0000287">
    <property type="term" value="F:magnesium ion binding"/>
    <property type="evidence" value="ECO:0007669"/>
    <property type="project" value="UniProtKB-UniRule"/>
</dbReference>
<dbReference type="EMBL" id="CP041636">
    <property type="protein sequence ID" value="QDO99797.1"/>
    <property type="molecule type" value="Genomic_DNA"/>
</dbReference>
<evidence type="ECO:0000256" key="10">
    <source>
        <dbReference type="ARBA" id="ARBA00022723"/>
    </source>
</evidence>
<evidence type="ECO:0000256" key="13">
    <source>
        <dbReference type="ARBA" id="ARBA00023239"/>
    </source>
</evidence>
<dbReference type="Gene3D" id="3.40.50.10990">
    <property type="entry name" value="GTP cyclohydrolase II"/>
    <property type="match status" value="1"/>
</dbReference>
<comment type="pathway">
    <text evidence="4 14">Cofactor biosynthesis; riboflavin biosynthesis; 2-hydroxy-3-oxobutyl phosphate from D-ribulose 5-phosphate: step 1/1.</text>
</comment>
<dbReference type="PANTHER" id="PTHR21327">
    <property type="entry name" value="GTP CYCLOHYDROLASE II-RELATED"/>
    <property type="match status" value="1"/>
</dbReference>
<feature type="site" description="Essential for catalytic activity" evidence="14">
    <location>
        <position position="131"/>
    </location>
</feature>
<comment type="similarity">
    <text evidence="6">In the C-terminal section; belongs to the GTP cyclohydrolase II family.</text>
</comment>
<dbReference type="OrthoDB" id="9793111at2"/>
<feature type="binding site" evidence="14">
    <location>
        <position position="33"/>
    </location>
    <ligand>
        <name>Mg(2+)</name>
        <dbReference type="ChEBI" id="CHEBI:18420"/>
        <label>1</label>
    </ligand>
</feature>
<feature type="site" description="Essential for catalytic activity" evidence="14">
    <location>
        <position position="169"/>
    </location>
</feature>
<feature type="binding site" evidence="14">
    <location>
        <position position="37"/>
    </location>
    <ligand>
        <name>D-ribulose 5-phosphate</name>
        <dbReference type="ChEBI" id="CHEBI:58121"/>
    </ligand>
</feature>
<keyword evidence="10 14" id="KW-0479">Metal-binding</keyword>
<evidence type="ECO:0000256" key="8">
    <source>
        <dbReference type="ARBA" id="ARBA00018836"/>
    </source>
</evidence>
<feature type="binding site" evidence="14">
    <location>
        <position position="33"/>
    </location>
    <ligand>
        <name>Mg(2+)</name>
        <dbReference type="ChEBI" id="CHEBI:18420"/>
        <label>2</label>
    </ligand>
</feature>
<keyword evidence="17" id="KW-1185">Reference proteome</keyword>
<keyword evidence="12 14" id="KW-0464">Manganese</keyword>
<dbReference type="KEGG" id="fer:FNB15_16540"/>
<dbReference type="Pfam" id="PF00926">
    <property type="entry name" value="DHBP_synthase"/>
    <property type="match status" value="1"/>
</dbReference>
<dbReference type="AlphaFoldDB" id="A0A516H7Q2"/>
<comment type="cofactor">
    <cofactor evidence="14">
        <name>Mg(2+)</name>
        <dbReference type="ChEBI" id="CHEBI:18420"/>
    </cofactor>
    <cofactor evidence="14">
        <name>Mn(2+)</name>
        <dbReference type="ChEBI" id="CHEBI:29035"/>
    </cofactor>
    <text evidence="14">Binds 2 divalent metal cations per subunit. Magnesium or manganese.</text>
</comment>
<comment type="subunit">
    <text evidence="14">Homodimer.</text>
</comment>
<evidence type="ECO:0000313" key="17">
    <source>
        <dbReference type="Proteomes" id="UP000317496"/>
    </source>
</evidence>
<dbReference type="GO" id="GO:0008686">
    <property type="term" value="F:3,4-dihydroxy-2-butanone-4-phosphate synthase activity"/>
    <property type="evidence" value="ECO:0007669"/>
    <property type="project" value="UniProtKB-UniRule"/>
</dbReference>
<sequence length="373" mass="40825">MDDIKRYIASAEEIIEEARQGRMVILVDEEDRENEGDLYIPAEMADAAAINFMAKYGRGLICLTLTRQRIEQLGLPLMAQNNASRHQTAFTVSIEAREGVTTGISAADRAQTVKVAIDPSKGPADIAVPGHIFPLMARDGGTLVRAGHTEAGVDIARLAGLNPSGVICEIMNDDGTMARLPDLIAFAQHHNLKIGTIADLIAYRRRHDNLIQRVVEGEIDSVWGGKFRMLVFRNRVEYAEHIALVKGDIADGNPVMVRMHAMNVLEDVLGDHGARSGVLHGAMQMIGEAGRGIVVLIREPRPTALSDNVRQKMGEPVEKTAYLRDYGIGAQILIDLGVKDMIVLSNVERTIVGLEGYGLSVVETRPIKVRREN</sequence>
<dbReference type="GO" id="GO:0003935">
    <property type="term" value="F:GTP cyclohydrolase II activity"/>
    <property type="evidence" value="ECO:0007669"/>
    <property type="project" value="TreeGrafter"/>
</dbReference>
<feature type="domain" description="GTP cyclohydrolase II" evidence="15">
    <location>
        <begin position="213"/>
        <end position="366"/>
    </location>
</feature>
<reference evidence="16 17" key="1">
    <citation type="submission" date="2019-07" db="EMBL/GenBank/DDBJ databases">
        <title>Genome sequencing for Ferrovibrio sp. K5.</title>
        <authorList>
            <person name="Park S.-J."/>
        </authorList>
    </citation>
    <scope>NUCLEOTIDE SEQUENCE [LARGE SCALE GENOMIC DNA]</scope>
    <source>
        <strain evidence="16 17">K5</strain>
    </source>
</reference>
<comment type="similarity">
    <text evidence="5">In the N-terminal section; belongs to the DHBP synthase family.</text>
</comment>
<evidence type="ECO:0000256" key="5">
    <source>
        <dbReference type="ARBA" id="ARBA00005520"/>
    </source>
</evidence>
<comment type="similarity">
    <text evidence="14">Belongs to the DHBP synthase family.</text>
</comment>
<dbReference type="RefSeq" id="WP_144258793.1">
    <property type="nucleotide sequence ID" value="NZ_CP041636.1"/>
</dbReference>
<proteinExistence type="inferred from homology"/>
<accession>A0A516H7Q2</accession>
<evidence type="ECO:0000313" key="16">
    <source>
        <dbReference type="EMBL" id="QDO99797.1"/>
    </source>
</evidence>
<evidence type="ECO:0000256" key="12">
    <source>
        <dbReference type="ARBA" id="ARBA00023211"/>
    </source>
</evidence>
<dbReference type="EC" id="4.1.99.12" evidence="7 14"/>
<keyword evidence="9 14" id="KW-0686">Riboflavin biosynthesis</keyword>
<dbReference type="PANTHER" id="PTHR21327:SF34">
    <property type="entry name" value="3,4-DIHYDROXY-2-BUTANONE 4-PHOSPHATE SYNTHASE"/>
    <property type="match status" value="1"/>
</dbReference>
<dbReference type="FunFam" id="3.90.870.10:FF:000001">
    <property type="entry name" value="Riboflavin biosynthesis protein RibBA"/>
    <property type="match status" value="1"/>
</dbReference>
<evidence type="ECO:0000256" key="7">
    <source>
        <dbReference type="ARBA" id="ARBA00012153"/>
    </source>
</evidence>
<feature type="binding site" evidence="14">
    <location>
        <begin position="32"/>
        <end position="33"/>
    </location>
    <ligand>
        <name>D-ribulose 5-phosphate</name>
        <dbReference type="ChEBI" id="CHEBI:58121"/>
    </ligand>
</feature>
<evidence type="ECO:0000259" key="15">
    <source>
        <dbReference type="Pfam" id="PF00925"/>
    </source>
</evidence>
<dbReference type="InterPro" id="IPR017945">
    <property type="entry name" value="DHBP_synth_RibB-like_a/b_dom"/>
</dbReference>
<organism evidence="16 17">
    <name type="scientific">Ferrovibrio terrae</name>
    <dbReference type="NCBI Taxonomy" id="2594003"/>
    <lineage>
        <taxon>Bacteria</taxon>
        <taxon>Pseudomonadati</taxon>
        <taxon>Pseudomonadota</taxon>
        <taxon>Alphaproteobacteria</taxon>
        <taxon>Rhodospirillales</taxon>
        <taxon>Rhodospirillaceae</taxon>
        <taxon>Ferrovibrio</taxon>
    </lineage>
</organism>
<evidence type="ECO:0000256" key="6">
    <source>
        <dbReference type="ARBA" id="ARBA00008976"/>
    </source>
</evidence>